<feature type="binding site" evidence="14">
    <location>
        <position position="88"/>
    </location>
    <ligand>
        <name>[4Fe-4S] cluster</name>
        <dbReference type="ChEBI" id="CHEBI:49883"/>
        <label>1</label>
    </ligand>
</feature>
<feature type="binding site" evidence="14">
    <location>
        <position position="203"/>
    </location>
    <ligand>
        <name>[4Fe-4S] cluster</name>
        <dbReference type="ChEBI" id="CHEBI:49883"/>
        <label>2</label>
        <note>4Fe-4S-S-AdoMet</note>
    </ligand>
</feature>
<dbReference type="Pfam" id="PF04055">
    <property type="entry name" value="Radical_SAM"/>
    <property type="match status" value="1"/>
</dbReference>
<evidence type="ECO:0000256" key="7">
    <source>
        <dbReference type="ARBA" id="ARBA00022723"/>
    </source>
</evidence>
<keyword evidence="4 14" id="KW-0808">Transferase</keyword>
<keyword evidence="20" id="KW-1185">Reference proteome</keyword>
<evidence type="ECO:0000259" key="16">
    <source>
        <dbReference type="PROSITE" id="PS50926"/>
    </source>
</evidence>
<comment type="subunit">
    <text evidence="14">Monomer.</text>
</comment>
<keyword evidence="7 14" id="KW-0479">Metal-binding</keyword>
<evidence type="ECO:0000313" key="19">
    <source>
        <dbReference type="EMBL" id="SJM36728.1"/>
    </source>
</evidence>
<dbReference type="NCBIfam" id="TIGR00089">
    <property type="entry name" value="MiaB/RimO family radical SAM methylthiotransferase"/>
    <property type="match status" value="1"/>
</dbReference>
<keyword evidence="2 14" id="KW-0004">4Fe-4S</keyword>
<dbReference type="GO" id="GO:0035597">
    <property type="term" value="F:tRNA-2-methylthio-N(6)-dimethylallyladenosine(37) synthase activity"/>
    <property type="evidence" value="ECO:0007669"/>
    <property type="project" value="UniProtKB-EC"/>
</dbReference>
<dbReference type="EMBL" id="FUGD01000060">
    <property type="protein sequence ID" value="SJM36728.1"/>
    <property type="molecule type" value="Genomic_DNA"/>
</dbReference>
<dbReference type="RefSeq" id="WP_077448131.1">
    <property type="nucleotide sequence ID" value="NZ_FUGD01000060.1"/>
</dbReference>
<dbReference type="Gene3D" id="3.80.30.20">
    <property type="entry name" value="tm_1862 like domain"/>
    <property type="match status" value="1"/>
</dbReference>
<evidence type="ECO:0000256" key="9">
    <source>
        <dbReference type="ARBA" id="ARBA00023014"/>
    </source>
</evidence>
<sequence length="495" mass="55552">MSATLFDPKTIRQQPADNSHSAEPLAVDSLAQANQPAGTAKKKVYIATQGCQMNVYDSEKMGNVLGDSHDMVVTNNIEEADVLLMNTCSIREKAQEKVFSELGRWRKLKEDNPDLVIGVGGCVASQEGDNIQKRAPYVDMVFGPQTLHRLPELYDKSTHQRDVKPKDRIGTVDVSFPSIEKFDFLPEPKVEGYRAFVSIMEGCSKYCSFCVVPYTRGEELSRPLDDVLAEIDSLAEQGVREITLLGQNVNGYRGEKDDGSICRFAELLHYVAHVDGIERIRYTTSHPLEFTDDIIEAYAKLPQLVSHLHLPVQSGSNKILAAMKRNHTIDVYINQIKKLMAVRPDMHLSSDFIIGFPGETEEDFLDTLNLAKDLDFDHSYSFIYSKRPGTPAAELPDDVSLATKKERLAIFQKVIRDSTLKKTEEMVGKTLRVMVEEVADRYPDQLLGTADNTRSVLFKATEQQKKDLMGKFVTVKINDYVSPHMVRGELVDILG</sequence>
<dbReference type="PANTHER" id="PTHR43020">
    <property type="entry name" value="CDK5 REGULATORY SUBUNIT-ASSOCIATED PROTEIN 1"/>
    <property type="match status" value="1"/>
</dbReference>
<evidence type="ECO:0000259" key="17">
    <source>
        <dbReference type="PROSITE" id="PS51449"/>
    </source>
</evidence>
<evidence type="ECO:0000256" key="4">
    <source>
        <dbReference type="ARBA" id="ARBA00022679"/>
    </source>
</evidence>
<evidence type="ECO:0000256" key="3">
    <source>
        <dbReference type="ARBA" id="ARBA00022490"/>
    </source>
</evidence>
<feature type="domain" description="Radical SAM core" evidence="18">
    <location>
        <begin position="189"/>
        <end position="421"/>
    </location>
</feature>
<dbReference type="PROSITE" id="PS01278">
    <property type="entry name" value="MTTASE_RADICAL"/>
    <property type="match status" value="1"/>
</dbReference>
<dbReference type="InterPro" id="IPR023404">
    <property type="entry name" value="rSAM_horseshoe"/>
</dbReference>
<dbReference type="PANTHER" id="PTHR43020:SF2">
    <property type="entry name" value="MITOCHONDRIAL TRNA METHYLTHIOTRANSFERASE CDK5RAP1"/>
    <property type="match status" value="1"/>
</dbReference>
<keyword evidence="8 14" id="KW-0408">Iron</keyword>
<dbReference type="OrthoDB" id="9805215at2"/>
<reference evidence="20" key="1">
    <citation type="submission" date="2017-02" db="EMBL/GenBank/DDBJ databases">
        <authorList>
            <person name="Mornico D."/>
        </authorList>
    </citation>
    <scope>NUCLEOTIDE SEQUENCE [LARGE SCALE GENOMIC DNA]</scope>
</reference>
<dbReference type="Pfam" id="PF00919">
    <property type="entry name" value="UPF0004"/>
    <property type="match status" value="1"/>
</dbReference>
<dbReference type="EC" id="2.8.4.3" evidence="10 14"/>
<dbReference type="InterPro" id="IPR007197">
    <property type="entry name" value="rSAM"/>
</dbReference>
<dbReference type="InterPro" id="IPR013848">
    <property type="entry name" value="Methylthiotransferase_N"/>
</dbReference>
<evidence type="ECO:0000259" key="18">
    <source>
        <dbReference type="PROSITE" id="PS51918"/>
    </source>
</evidence>
<dbReference type="SMART" id="SM00729">
    <property type="entry name" value="Elp3"/>
    <property type="match status" value="1"/>
</dbReference>
<evidence type="ECO:0000256" key="8">
    <source>
        <dbReference type="ARBA" id="ARBA00023004"/>
    </source>
</evidence>
<comment type="catalytic activity">
    <reaction evidence="13">
        <text>N(6)-dimethylallyladenosine(37) in tRNA + (sulfur carrier)-SH + AH2 + 2 S-adenosyl-L-methionine = 2-methylsulfanyl-N(6)-dimethylallyladenosine(37) in tRNA + (sulfur carrier)-H + 5'-deoxyadenosine + L-methionine + A + S-adenosyl-L-homocysteine + 2 H(+)</text>
        <dbReference type="Rhea" id="RHEA:37067"/>
        <dbReference type="Rhea" id="RHEA-COMP:10375"/>
        <dbReference type="Rhea" id="RHEA-COMP:10376"/>
        <dbReference type="Rhea" id="RHEA-COMP:14737"/>
        <dbReference type="Rhea" id="RHEA-COMP:14739"/>
        <dbReference type="ChEBI" id="CHEBI:13193"/>
        <dbReference type="ChEBI" id="CHEBI:15378"/>
        <dbReference type="ChEBI" id="CHEBI:17319"/>
        <dbReference type="ChEBI" id="CHEBI:17499"/>
        <dbReference type="ChEBI" id="CHEBI:29917"/>
        <dbReference type="ChEBI" id="CHEBI:57844"/>
        <dbReference type="ChEBI" id="CHEBI:57856"/>
        <dbReference type="ChEBI" id="CHEBI:59789"/>
        <dbReference type="ChEBI" id="CHEBI:64428"/>
        <dbReference type="ChEBI" id="CHEBI:74415"/>
        <dbReference type="ChEBI" id="CHEBI:74417"/>
        <dbReference type="EC" id="2.8.4.3"/>
    </reaction>
    <physiologicalReaction direction="left-to-right" evidence="13">
        <dbReference type="Rhea" id="RHEA:37068"/>
    </physiologicalReaction>
</comment>
<dbReference type="Proteomes" id="UP000188169">
    <property type="component" value="Unassembled WGS sequence"/>
</dbReference>
<dbReference type="InterPro" id="IPR006463">
    <property type="entry name" value="MiaB_methiolase"/>
</dbReference>
<keyword evidence="5 14" id="KW-0949">S-adenosyl-L-methionine</keyword>
<dbReference type="SFLD" id="SFLDG01061">
    <property type="entry name" value="methylthiotransferase"/>
    <property type="match status" value="1"/>
</dbReference>
<comment type="subcellular location">
    <subcellularLocation>
        <location evidence="14">Cytoplasm</location>
    </subcellularLocation>
</comment>
<dbReference type="FunFam" id="3.40.50.12160:FF:000001">
    <property type="entry name" value="tRNA-2-methylthio-N(6)-dimethylallyladenosine synthase"/>
    <property type="match status" value="1"/>
</dbReference>
<keyword evidence="9 14" id="KW-0411">Iron-sulfur</keyword>
<feature type="domain" description="TRAM" evidence="16">
    <location>
        <begin position="424"/>
        <end position="492"/>
    </location>
</feature>
<evidence type="ECO:0000256" key="12">
    <source>
        <dbReference type="ARBA" id="ARBA00052380"/>
    </source>
</evidence>
<evidence type="ECO:0000256" key="14">
    <source>
        <dbReference type="HAMAP-Rule" id="MF_01864"/>
    </source>
</evidence>
<keyword evidence="3 14" id="KW-0963">Cytoplasm</keyword>
<dbReference type="SFLD" id="SFLDG01082">
    <property type="entry name" value="B12-binding_domain_containing"/>
    <property type="match status" value="1"/>
</dbReference>
<protein>
    <recommendedName>
        <fullName evidence="10 14">tRNA-2-methylthio-N(6)-dimethylallyladenosine synthase</fullName>
        <ecNumber evidence="10 14">2.8.4.3</ecNumber>
    </recommendedName>
    <alternativeName>
        <fullName evidence="14">(Dimethylallyl)adenosine tRNA methylthiotransferase MiaB</fullName>
    </alternativeName>
    <alternativeName>
        <fullName evidence="14">tRNA-i(6)A37 methylthiotransferase</fullName>
    </alternativeName>
</protein>
<feature type="compositionally biased region" description="Polar residues" evidence="15">
    <location>
        <begin position="11"/>
        <end position="21"/>
    </location>
</feature>
<comment type="similarity">
    <text evidence="14">Belongs to the methylthiotransferase family. MiaB subfamily.</text>
</comment>
<evidence type="ECO:0000256" key="5">
    <source>
        <dbReference type="ARBA" id="ARBA00022691"/>
    </source>
</evidence>
<evidence type="ECO:0000256" key="6">
    <source>
        <dbReference type="ARBA" id="ARBA00022694"/>
    </source>
</evidence>
<feature type="binding site" evidence="14">
    <location>
        <position position="122"/>
    </location>
    <ligand>
        <name>[4Fe-4S] cluster</name>
        <dbReference type="ChEBI" id="CHEBI:49883"/>
        <label>1</label>
    </ligand>
</feature>
<dbReference type="NCBIfam" id="TIGR01574">
    <property type="entry name" value="miaB-methiolase"/>
    <property type="match status" value="1"/>
</dbReference>
<dbReference type="InterPro" id="IPR020612">
    <property type="entry name" value="Methylthiotransferase_CS"/>
</dbReference>
<dbReference type="GO" id="GO:0005829">
    <property type="term" value="C:cytosol"/>
    <property type="evidence" value="ECO:0007669"/>
    <property type="project" value="TreeGrafter"/>
</dbReference>
<evidence type="ECO:0000256" key="2">
    <source>
        <dbReference type="ARBA" id="ARBA00022485"/>
    </source>
</evidence>
<dbReference type="Gene3D" id="3.40.50.12160">
    <property type="entry name" value="Methylthiotransferase, N-terminal domain"/>
    <property type="match status" value="1"/>
</dbReference>
<dbReference type="GO" id="GO:0046872">
    <property type="term" value="F:metal ion binding"/>
    <property type="evidence" value="ECO:0007669"/>
    <property type="project" value="UniProtKB-KW"/>
</dbReference>
<feature type="binding site" evidence="14">
    <location>
        <position position="210"/>
    </location>
    <ligand>
        <name>[4Fe-4S] cluster</name>
        <dbReference type="ChEBI" id="CHEBI:49883"/>
        <label>2</label>
        <note>4Fe-4S-S-AdoMet</note>
    </ligand>
</feature>
<dbReference type="InterPro" id="IPR005839">
    <property type="entry name" value="Methylthiotransferase"/>
</dbReference>
<dbReference type="PROSITE" id="PS51918">
    <property type="entry name" value="RADICAL_SAM"/>
    <property type="match status" value="1"/>
</dbReference>
<evidence type="ECO:0000313" key="20">
    <source>
        <dbReference type="Proteomes" id="UP000188169"/>
    </source>
</evidence>
<comment type="catalytic activity">
    <reaction evidence="12">
        <text>2-thio-N(6)-dimethylallyladenosine(37) in tRNA + S-adenosyl-L-methionine = 2-methylsulfanyl-N(6)-dimethylallyladenosine(37) in tRNA + S-adenosyl-L-homocysteine + H(+)</text>
        <dbReference type="Rhea" id="RHEA:37063"/>
        <dbReference type="Rhea" id="RHEA-COMP:10376"/>
        <dbReference type="Rhea" id="RHEA-COMP:10377"/>
        <dbReference type="ChEBI" id="CHEBI:15378"/>
        <dbReference type="ChEBI" id="CHEBI:57856"/>
        <dbReference type="ChEBI" id="CHEBI:59789"/>
        <dbReference type="ChEBI" id="CHEBI:74416"/>
        <dbReference type="ChEBI" id="CHEBI:74417"/>
    </reaction>
    <physiologicalReaction direction="left-to-right" evidence="12">
        <dbReference type="Rhea" id="RHEA:37064"/>
    </physiologicalReaction>
</comment>
<dbReference type="GO" id="GO:0051539">
    <property type="term" value="F:4 iron, 4 sulfur cluster binding"/>
    <property type="evidence" value="ECO:0007669"/>
    <property type="project" value="UniProtKB-UniRule"/>
</dbReference>
<dbReference type="HAMAP" id="MF_01864">
    <property type="entry name" value="tRNA_metthiotr_MiaB"/>
    <property type="match status" value="1"/>
</dbReference>
<name>A0A1R4EE20_9GAMM</name>
<evidence type="ECO:0000256" key="15">
    <source>
        <dbReference type="SAM" id="MobiDB-lite"/>
    </source>
</evidence>
<feature type="region of interest" description="Disordered" evidence="15">
    <location>
        <begin position="1"/>
        <end position="23"/>
    </location>
</feature>
<dbReference type="FunFam" id="3.80.30.20:FF:000001">
    <property type="entry name" value="tRNA-2-methylthio-N(6)-dimethylallyladenosine synthase 2"/>
    <property type="match status" value="1"/>
</dbReference>
<dbReference type="InterPro" id="IPR038135">
    <property type="entry name" value="Methylthiotransferase_N_sf"/>
</dbReference>
<dbReference type="InterPro" id="IPR002792">
    <property type="entry name" value="TRAM_dom"/>
</dbReference>
<comment type="function">
    <text evidence="1 14">Catalyzes the methylthiolation of N6-(dimethylallyl)adenosine (i(6)A), leading to the formation of 2-methylthio-N6-(dimethylallyl)adenosine (ms(2)i(6)A) at position 37 in tRNAs that read codons beginning with uridine.</text>
</comment>
<dbReference type="SFLD" id="SFLDS00029">
    <property type="entry name" value="Radical_SAM"/>
    <property type="match status" value="1"/>
</dbReference>
<proteinExistence type="inferred from homology"/>
<feature type="domain" description="MTTase N-terminal" evidence="17">
    <location>
        <begin position="42"/>
        <end position="159"/>
    </location>
</feature>
<dbReference type="SUPFAM" id="SSF102114">
    <property type="entry name" value="Radical SAM enzymes"/>
    <property type="match status" value="1"/>
</dbReference>
<organism evidence="19 20">
    <name type="scientific">Psychrobacter pasteurii</name>
    <dbReference type="NCBI Taxonomy" id="1945520"/>
    <lineage>
        <taxon>Bacteria</taxon>
        <taxon>Pseudomonadati</taxon>
        <taxon>Pseudomonadota</taxon>
        <taxon>Gammaproteobacteria</taxon>
        <taxon>Moraxellales</taxon>
        <taxon>Moraxellaceae</taxon>
        <taxon>Psychrobacter</taxon>
    </lineage>
</organism>
<dbReference type="AlphaFoldDB" id="A0A1R4EE20"/>
<dbReference type="InterPro" id="IPR058240">
    <property type="entry name" value="rSAM_sf"/>
</dbReference>
<comment type="catalytic activity">
    <reaction evidence="11">
        <text>N(6)-dimethylallyladenosine(37) in tRNA + (sulfur carrier)-SH + AH2 + S-adenosyl-L-methionine = 2-thio-N(6)-dimethylallyladenosine(37) in tRNA + (sulfur carrier)-H + 5'-deoxyadenosine + L-methionine + A + H(+)</text>
        <dbReference type="Rhea" id="RHEA:36339"/>
        <dbReference type="Rhea" id="RHEA-COMP:10375"/>
        <dbReference type="Rhea" id="RHEA-COMP:10377"/>
        <dbReference type="Rhea" id="RHEA-COMP:14737"/>
        <dbReference type="Rhea" id="RHEA-COMP:14739"/>
        <dbReference type="ChEBI" id="CHEBI:13193"/>
        <dbReference type="ChEBI" id="CHEBI:15378"/>
        <dbReference type="ChEBI" id="CHEBI:17319"/>
        <dbReference type="ChEBI" id="CHEBI:17499"/>
        <dbReference type="ChEBI" id="CHEBI:29917"/>
        <dbReference type="ChEBI" id="CHEBI:57844"/>
        <dbReference type="ChEBI" id="CHEBI:59789"/>
        <dbReference type="ChEBI" id="CHEBI:64428"/>
        <dbReference type="ChEBI" id="CHEBI:74415"/>
        <dbReference type="ChEBI" id="CHEBI:74416"/>
    </reaction>
    <physiologicalReaction direction="left-to-right" evidence="11">
        <dbReference type="Rhea" id="RHEA:36340"/>
    </physiologicalReaction>
</comment>
<dbReference type="InterPro" id="IPR006638">
    <property type="entry name" value="Elp3/MiaA/NifB-like_rSAM"/>
</dbReference>
<evidence type="ECO:0000256" key="1">
    <source>
        <dbReference type="ARBA" id="ARBA00003234"/>
    </source>
</evidence>
<evidence type="ECO:0000256" key="13">
    <source>
        <dbReference type="ARBA" id="ARBA00052587"/>
    </source>
</evidence>
<feature type="binding site" evidence="14">
    <location>
        <position position="207"/>
    </location>
    <ligand>
        <name>[4Fe-4S] cluster</name>
        <dbReference type="ChEBI" id="CHEBI:49883"/>
        <label>2</label>
        <note>4Fe-4S-S-AdoMet</note>
    </ligand>
</feature>
<accession>A0A1R4EE20</accession>
<dbReference type="PROSITE" id="PS51449">
    <property type="entry name" value="MTTASE_N"/>
    <property type="match status" value="1"/>
</dbReference>
<dbReference type="STRING" id="1945520.A1019T_00691"/>
<evidence type="ECO:0000256" key="11">
    <source>
        <dbReference type="ARBA" id="ARBA00050926"/>
    </source>
</evidence>
<comment type="cofactor">
    <cofactor evidence="14">
        <name>[4Fe-4S] cluster</name>
        <dbReference type="ChEBI" id="CHEBI:49883"/>
    </cofactor>
    <text evidence="14">Binds 2 [4Fe-4S] clusters. One cluster is coordinated with 3 cysteines and an exchangeable S-adenosyl-L-methionine.</text>
</comment>
<dbReference type="PROSITE" id="PS50926">
    <property type="entry name" value="TRAM"/>
    <property type="match status" value="1"/>
</dbReference>
<dbReference type="CDD" id="cd01335">
    <property type="entry name" value="Radical_SAM"/>
    <property type="match status" value="1"/>
</dbReference>
<dbReference type="SFLD" id="SFLDF00273">
    <property type="entry name" value="(dimethylallyl)adenosine_tRNA"/>
    <property type="match status" value="1"/>
</dbReference>
<feature type="binding site" evidence="14">
    <location>
        <position position="51"/>
    </location>
    <ligand>
        <name>[4Fe-4S] cluster</name>
        <dbReference type="ChEBI" id="CHEBI:49883"/>
        <label>1</label>
    </ligand>
</feature>
<keyword evidence="6 14" id="KW-0819">tRNA processing</keyword>
<gene>
    <name evidence="14 19" type="primary">miaB</name>
    <name evidence="19" type="ORF">A1019T_00691</name>
</gene>
<dbReference type="Pfam" id="PF01938">
    <property type="entry name" value="TRAM"/>
    <property type="match status" value="1"/>
</dbReference>
<evidence type="ECO:0000256" key="10">
    <source>
        <dbReference type="ARBA" id="ARBA00033765"/>
    </source>
</evidence>